<sequence length="309" mass="34058">MVMKLELKLPGTDVGMRIAFGHLDENSTGSRTKASSSSSSSTSSPTLPSKQNSGAKIKVIKNDLEESECECDDCSGKAKTKEKAISHKDDDQYSVDMVTKVFASLMQCTASNINNSQFNQNNKLNQKSKGLKQVNSSKSNNKYASDSEDDPLARGILGKGCSSDFSVSQSLYPDDILVSYEPRRKKSPKSNKSPAKTKSAPLSSQVQQNTKDLKDVRIIPINKSTNAKILPNRKFKESKYDISCISVPTFCNKAKLISCCNARLIPQIPRCDLTRHEDENLMISVPSAIYPDNIILTLKNPKPKKNKKK</sequence>
<feature type="region of interest" description="Disordered" evidence="1">
    <location>
        <begin position="22"/>
        <end position="55"/>
    </location>
</feature>
<dbReference type="EMBL" id="LN877947">
    <property type="protein sequence ID" value="CUV04004.1"/>
    <property type="molecule type" value="Genomic_DNA"/>
</dbReference>
<dbReference type="VEuPathDB" id="CryptoDB:ChTU502y2012_411g0500"/>
<dbReference type="VEuPathDB" id="CryptoDB:CHUDEA1_630"/>
<dbReference type="VEuPathDB" id="CryptoDB:Chro.10075"/>
<feature type="compositionally biased region" description="Low complexity" evidence="1">
    <location>
        <begin position="190"/>
        <end position="201"/>
    </location>
</feature>
<accession>A0A0S4T9Y9</accession>
<gene>
    <name evidence="2" type="ORF">CHUDEA1_630</name>
</gene>
<feature type="compositionally biased region" description="Low complexity" evidence="1">
    <location>
        <begin position="27"/>
        <end position="49"/>
    </location>
</feature>
<feature type="compositionally biased region" description="Polar residues" evidence="1">
    <location>
        <begin position="133"/>
        <end position="144"/>
    </location>
</feature>
<protein>
    <submittedName>
        <fullName evidence="2">Uncharacterized protein</fullName>
    </submittedName>
</protein>
<evidence type="ECO:0000256" key="1">
    <source>
        <dbReference type="SAM" id="MobiDB-lite"/>
    </source>
</evidence>
<reference evidence="2" key="1">
    <citation type="submission" date="2015-08" db="EMBL/GenBank/DDBJ databases">
        <authorList>
            <person name="Babu N.S."/>
            <person name="Beckwith C.J."/>
            <person name="Beseler K.G."/>
            <person name="Brison A."/>
            <person name="Carone J.V."/>
            <person name="Caskin T.P."/>
            <person name="Diamond M."/>
            <person name="Durham M.E."/>
            <person name="Foxe J.M."/>
            <person name="Go M."/>
            <person name="Henderson B.A."/>
            <person name="Jones I.B."/>
            <person name="McGettigan J.A."/>
            <person name="Micheletti S.J."/>
            <person name="Nasrallah M.E."/>
            <person name="Ortiz D."/>
            <person name="Piller C.R."/>
            <person name="Privatt S.R."/>
            <person name="Schneider S.L."/>
            <person name="Sharp S."/>
            <person name="Smith T.C."/>
            <person name="Stanton J.D."/>
            <person name="Ullery H.E."/>
            <person name="Wilson R.J."/>
            <person name="Serrano M.G."/>
            <person name="Buck G."/>
            <person name="Lee V."/>
            <person name="Wang Y."/>
            <person name="Carvalho R."/>
            <person name="Voegtly L."/>
            <person name="Shi R."/>
            <person name="Duckworth R."/>
            <person name="Johnson A."/>
            <person name="Loviza R."/>
            <person name="Walstead R."/>
            <person name="Shah Z."/>
            <person name="Kiflezghi M."/>
            <person name="Wade K."/>
            <person name="Ball S.L."/>
            <person name="Bradley K.W."/>
            <person name="Asai D.J."/>
            <person name="Bowman C.A."/>
            <person name="Russell D.A."/>
            <person name="Pope W.H."/>
            <person name="Jacobs-Sera D."/>
            <person name="Hendrix R.W."/>
            <person name="Hatfull G.F."/>
        </authorList>
    </citation>
    <scope>NUCLEOTIDE SEQUENCE [LARGE SCALE GENOMIC DNA]</scope>
</reference>
<feature type="region of interest" description="Disordered" evidence="1">
    <location>
        <begin position="128"/>
        <end position="149"/>
    </location>
</feature>
<organism evidence="2">
    <name type="scientific">Cryptosporidium hominis</name>
    <dbReference type="NCBI Taxonomy" id="237895"/>
    <lineage>
        <taxon>Eukaryota</taxon>
        <taxon>Sar</taxon>
        <taxon>Alveolata</taxon>
        <taxon>Apicomplexa</taxon>
        <taxon>Conoidasida</taxon>
        <taxon>Coccidia</taxon>
        <taxon>Eucoccidiorida</taxon>
        <taxon>Eimeriorina</taxon>
        <taxon>Cryptosporidiidae</taxon>
        <taxon>Cryptosporidium</taxon>
    </lineage>
</organism>
<proteinExistence type="predicted"/>
<evidence type="ECO:0000313" key="2">
    <source>
        <dbReference type="EMBL" id="CUV04004.1"/>
    </source>
</evidence>
<dbReference type="Proteomes" id="UP000199752">
    <property type="component" value="Chromosome 1"/>
</dbReference>
<dbReference type="VEuPathDB" id="CryptoDB:GY17_00001063"/>
<name>A0A0S4T9Y9_CRYHO</name>
<dbReference type="AlphaFoldDB" id="A0A0S4T9Y9"/>
<feature type="region of interest" description="Disordered" evidence="1">
    <location>
        <begin position="178"/>
        <end position="211"/>
    </location>
</feature>